<reference evidence="1 2" key="1">
    <citation type="submission" date="2020-07" db="EMBL/GenBank/DDBJ databases">
        <title>Genomic Encyclopedia of Type Strains, Phase IV (KMG-IV): sequencing the most valuable type-strain genomes for metagenomic binning, comparative biology and taxonomic classification.</title>
        <authorList>
            <person name="Goeker M."/>
        </authorList>
    </citation>
    <scope>NUCLEOTIDE SEQUENCE [LARGE SCALE GENOMIC DNA]</scope>
    <source>
        <strain evidence="1 2">DSM 29043</strain>
    </source>
</reference>
<gene>
    <name evidence="1" type="ORF">FHS75_001335</name>
</gene>
<evidence type="ECO:0000313" key="2">
    <source>
        <dbReference type="Proteomes" id="UP000522081"/>
    </source>
</evidence>
<dbReference type="InterPro" id="IPR023346">
    <property type="entry name" value="Lysozyme-like_dom_sf"/>
</dbReference>
<name>A0A7Z0BSK4_9SPHN</name>
<keyword evidence="2" id="KW-1185">Reference proteome</keyword>
<dbReference type="Proteomes" id="UP000522081">
    <property type="component" value="Unassembled WGS sequence"/>
</dbReference>
<evidence type="ECO:0000313" key="1">
    <source>
        <dbReference type="EMBL" id="NYH95016.1"/>
    </source>
</evidence>
<dbReference type="SUPFAM" id="SSF53955">
    <property type="entry name" value="Lysozyme-like"/>
    <property type="match status" value="1"/>
</dbReference>
<comment type="caution">
    <text evidence="1">The sequence shown here is derived from an EMBL/GenBank/DDBJ whole genome shotgun (WGS) entry which is preliminary data.</text>
</comment>
<dbReference type="EMBL" id="JACBZF010000002">
    <property type="protein sequence ID" value="NYH95016.1"/>
    <property type="molecule type" value="Genomic_DNA"/>
</dbReference>
<protein>
    <recommendedName>
        <fullName evidence="3">Transglycosylase SLT domain-containing protein</fullName>
    </recommendedName>
</protein>
<sequence>MSQTPQILPAAHADATSVRASIARASQATGVDFDYLLAQAKLESGLDPEARAPTSSATGLYQFTNGTWLETLDRHGSRHGLGWADQAIAGGRIADRAIRAQVMALRNDPDASALMAAELANDNRASLTGVLGREPDAAELYLAHFLGAGGAGKFLSVLAVDPQRSAASLLPRAAAANRSIFFDKAGEARSVAAMMDLMRAKVSGAMEHGGEERFEAFGFRAADGPARSHVATGPVAREFHAARAEAPAVSRRSMAQTLAGAFGDPGGNGAAPASVRAAYARLARFGL</sequence>
<organism evidence="1 2">
    <name type="scientific">Novosphingobium marinum</name>
    <dbReference type="NCBI Taxonomy" id="1514948"/>
    <lineage>
        <taxon>Bacteria</taxon>
        <taxon>Pseudomonadati</taxon>
        <taxon>Pseudomonadota</taxon>
        <taxon>Alphaproteobacteria</taxon>
        <taxon>Sphingomonadales</taxon>
        <taxon>Sphingomonadaceae</taxon>
        <taxon>Novosphingobium</taxon>
    </lineage>
</organism>
<accession>A0A7Z0BSK4</accession>
<dbReference type="Gene3D" id="1.10.530.10">
    <property type="match status" value="1"/>
</dbReference>
<proteinExistence type="predicted"/>
<evidence type="ECO:0008006" key="3">
    <source>
        <dbReference type="Google" id="ProtNLM"/>
    </source>
</evidence>
<dbReference type="AlphaFoldDB" id="A0A7Z0BSK4"/>